<gene>
    <name evidence="1" type="ORF">OM074_08480</name>
</gene>
<dbReference type="InterPro" id="IPR036869">
    <property type="entry name" value="J_dom_sf"/>
</dbReference>
<name>A0AAE3MDR7_9BACT</name>
<evidence type="ECO:0000313" key="1">
    <source>
        <dbReference type="EMBL" id="MCW3805664.1"/>
    </source>
</evidence>
<evidence type="ECO:0000313" key="2">
    <source>
        <dbReference type="Proteomes" id="UP001207408"/>
    </source>
</evidence>
<dbReference type="Proteomes" id="UP001207408">
    <property type="component" value="Unassembled WGS sequence"/>
</dbReference>
<organism evidence="1 2">
    <name type="scientific">Plebeiibacterium marinum</name>
    <dbReference type="NCBI Taxonomy" id="2992111"/>
    <lineage>
        <taxon>Bacteria</taxon>
        <taxon>Pseudomonadati</taxon>
        <taxon>Bacteroidota</taxon>
        <taxon>Bacteroidia</taxon>
        <taxon>Marinilabiliales</taxon>
        <taxon>Marinilabiliaceae</taxon>
        <taxon>Plebeiibacterium</taxon>
    </lineage>
</organism>
<dbReference type="SUPFAM" id="SSF46565">
    <property type="entry name" value="Chaperone J-domain"/>
    <property type="match status" value="1"/>
</dbReference>
<dbReference type="Gene3D" id="1.10.287.110">
    <property type="entry name" value="DnaJ domain"/>
    <property type="match status" value="1"/>
</dbReference>
<reference evidence="1" key="1">
    <citation type="submission" date="2022-10" db="EMBL/GenBank/DDBJ databases">
        <authorList>
            <person name="Yu W.X."/>
        </authorList>
    </citation>
    <scope>NUCLEOTIDE SEQUENCE</scope>
    <source>
        <strain evidence="1">D04</strain>
    </source>
</reference>
<keyword evidence="2" id="KW-1185">Reference proteome</keyword>
<accession>A0AAE3MDR7</accession>
<dbReference type="EMBL" id="JAPDPI010000014">
    <property type="protein sequence ID" value="MCW3805664.1"/>
    <property type="molecule type" value="Genomic_DNA"/>
</dbReference>
<sequence length="117" mass="13686">MNYFLGITDIEQAKLRYRKLAKQLHPDKGGAAVDFQEMQAEYKEFLLRLQQEQKVITPLRKNTLEENELINELGRLAKVLIKKQVPQEYLRQKMQTADSPLKKGLFENIVNLLDSLQ</sequence>
<dbReference type="InterPro" id="IPR001623">
    <property type="entry name" value="DnaJ_domain"/>
</dbReference>
<dbReference type="AlphaFoldDB" id="A0AAE3MDR7"/>
<dbReference type="CDD" id="cd06257">
    <property type="entry name" value="DnaJ"/>
    <property type="match status" value="1"/>
</dbReference>
<protein>
    <submittedName>
        <fullName evidence="1">J domain-containing protein</fullName>
    </submittedName>
</protein>
<comment type="caution">
    <text evidence="1">The sequence shown here is derived from an EMBL/GenBank/DDBJ whole genome shotgun (WGS) entry which is preliminary data.</text>
</comment>
<dbReference type="RefSeq" id="WP_301199033.1">
    <property type="nucleotide sequence ID" value="NZ_JAPDPI010000014.1"/>
</dbReference>
<proteinExistence type="predicted"/>